<evidence type="ECO:0000313" key="6">
    <source>
        <dbReference type="Proteomes" id="UP000244338"/>
    </source>
</evidence>
<dbReference type="EMBL" id="PEBX01000002">
    <property type="protein sequence ID" value="PTQ57762.1"/>
    <property type="molecule type" value="Genomic_DNA"/>
</dbReference>
<dbReference type="PANTHER" id="PTHR42711:SF19">
    <property type="entry name" value="DOXORUBICIN RESISTANCE ATP-BINDING PROTEIN DRRA"/>
    <property type="match status" value="1"/>
</dbReference>
<dbReference type="GO" id="GO:0005524">
    <property type="term" value="F:ATP binding"/>
    <property type="evidence" value="ECO:0007669"/>
    <property type="project" value="UniProtKB-KW"/>
</dbReference>
<dbReference type="GO" id="GO:0016887">
    <property type="term" value="F:ATP hydrolysis activity"/>
    <property type="evidence" value="ECO:0007669"/>
    <property type="project" value="InterPro"/>
</dbReference>
<dbReference type="InterPro" id="IPR050763">
    <property type="entry name" value="ABC_transporter_ATP-binding"/>
</dbReference>
<keyword evidence="3 5" id="KW-0067">ATP-binding</keyword>
<organism evidence="5 6">
    <name type="scientific">Candidatus Carbonibacillus altaicus</name>
    <dbReference type="NCBI Taxonomy" id="2163959"/>
    <lineage>
        <taxon>Bacteria</taxon>
        <taxon>Bacillati</taxon>
        <taxon>Bacillota</taxon>
        <taxon>Bacilli</taxon>
        <taxon>Bacillales</taxon>
        <taxon>Candidatus Carbonibacillus</taxon>
    </lineage>
</organism>
<name>A0A2R6Y524_9BACL</name>
<keyword evidence="2" id="KW-0547">Nucleotide-binding</keyword>
<keyword evidence="1" id="KW-0813">Transport</keyword>
<dbReference type="InterPro" id="IPR003439">
    <property type="entry name" value="ABC_transporter-like_ATP-bd"/>
</dbReference>
<evidence type="ECO:0000256" key="3">
    <source>
        <dbReference type="ARBA" id="ARBA00022840"/>
    </source>
</evidence>
<dbReference type="Gene3D" id="3.40.50.300">
    <property type="entry name" value="P-loop containing nucleotide triphosphate hydrolases"/>
    <property type="match status" value="1"/>
</dbReference>
<dbReference type="SUPFAM" id="SSF52540">
    <property type="entry name" value="P-loop containing nucleoside triphosphate hydrolases"/>
    <property type="match status" value="1"/>
</dbReference>
<proteinExistence type="predicted"/>
<evidence type="ECO:0000256" key="2">
    <source>
        <dbReference type="ARBA" id="ARBA00022741"/>
    </source>
</evidence>
<evidence type="ECO:0000259" key="4">
    <source>
        <dbReference type="Pfam" id="PF00005"/>
    </source>
</evidence>
<feature type="domain" description="ABC transporter" evidence="4">
    <location>
        <begin position="39"/>
        <end position="179"/>
    </location>
</feature>
<accession>A0A2R6Y524</accession>
<dbReference type="InterPro" id="IPR027417">
    <property type="entry name" value="P-loop_NTPase"/>
</dbReference>
<dbReference type="Pfam" id="PF00005">
    <property type="entry name" value="ABC_tran"/>
    <property type="match status" value="1"/>
</dbReference>
<dbReference type="PROSITE" id="PS00211">
    <property type="entry name" value="ABC_TRANSPORTER_1"/>
    <property type="match status" value="1"/>
</dbReference>
<evidence type="ECO:0000313" key="5">
    <source>
        <dbReference type="EMBL" id="PTQ57762.1"/>
    </source>
</evidence>
<evidence type="ECO:0000256" key="1">
    <source>
        <dbReference type="ARBA" id="ARBA00022448"/>
    </source>
</evidence>
<reference evidence="6" key="1">
    <citation type="journal article" date="2018" name="Sci. Rep.">
        <title>Lignite coal burning seam in the remote Altai Mountains harbors a hydrogen-driven thermophilic microbial community.</title>
        <authorList>
            <person name="Kadnikov V.V."/>
            <person name="Mardanov A.V."/>
            <person name="Ivasenko D.A."/>
            <person name="Antsiferov D.V."/>
            <person name="Beletsky A.V."/>
            <person name="Karnachuk O.V."/>
            <person name="Ravin N.V."/>
        </authorList>
    </citation>
    <scope>NUCLEOTIDE SEQUENCE [LARGE SCALE GENOMIC DNA]</scope>
</reference>
<dbReference type="AlphaFoldDB" id="A0A2R6Y524"/>
<dbReference type="PANTHER" id="PTHR42711">
    <property type="entry name" value="ABC TRANSPORTER ATP-BINDING PROTEIN"/>
    <property type="match status" value="1"/>
</dbReference>
<protein>
    <submittedName>
        <fullName evidence="5">Putative ABC transporter ATP-binding protein</fullName>
    </submittedName>
</protein>
<sequence length="179" mass="19272">MSLSHVARGAAGPALPSCGIELIDVAKTFRRGTRAVQALRSLTFSVRPGQVFGLLGPNGAGKTTTIRILATLARPSAGTAIVAGYDVVRQPQLVRRVIGVANQEIGLDLRATGRELLTWHARLWAVPDPLKKAEELLQRFGLTEAGDWPVRTYSGGMRRRLDLAVALVHAPKVLLLDEP</sequence>
<gene>
    <name evidence="5" type="ORF">BSOLF_0624</name>
</gene>
<dbReference type="Proteomes" id="UP000244338">
    <property type="component" value="Unassembled WGS sequence"/>
</dbReference>
<dbReference type="InterPro" id="IPR017871">
    <property type="entry name" value="ABC_transporter-like_CS"/>
</dbReference>
<comment type="caution">
    <text evidence="5">The sequence shown here is derived from an EMBL/GenBank/DDBJ whole genome shotgun (WGS) entry which is preliminary data.</text>
</comment>